<feature type="transmembrane region" description="Helical" evidence="1">
    <location>
        <begin position="21"/>
        <end position="42"/>
    </location>
</feature>
<dbReference type="EMBL" id="AZEX01000063">
    <property type="protein sequence ID" value="KRL58846.1"/>
    <property type="molecule type" value="Genomic_DNA"/>
</dbReference>
<keyword evidence="1" id="KW-1133">Transmembrane helix</keyword>
<sequence>MRQLKFIGQVTRPAFTLIEMVISLVVLILCTQLLLVSVRLLGQMTTLANANQQNISWQIGMVQLDRFLEEAYFMKHKTDEGQNKIIFKKQEPDNIYHLKQVKQELVVVSQDEGYMPLIANLRRIQFSYHEPVLSLQGTFKDGTVYQHRCYMEQSHAQ</sequence>
<dbReference type="Proteomes" id="UP000051264">
    <property type="component" value="Unassembled WGS sequence"/>
</dbReference>
<dbReference type="PATRIC" id="fig|1423747.3.peg.50"/>
<name>A0A0R1RR72_9LACO</name>
<evidence type="ECO:0008006" key="4">
    <source>
        <dbReference type="Google" id="ProtNLM"/>
    </source>
</evidence>
<dbReference type="STRING" id="1423747.FC69_GL000049"/>
<protein>
    <recommendedName>
        <fullName evidence="4">Competence protein ComGF</fullName>
    </recommendedName>
</protein>
<evidence type="ECO:0000313" key="2">
    <source>
        <dbReference type="EMBL" id="KRL58846.1"/>
    </source>
</evidence>
<comment type="caution">
    <text evidence="2">The sequence shown here is derived from an EMBL/GenBank/DDBJ whole genome shotgun (WGS) entry which is preliminary data.</text>
</comment>
<dbReference type="AlphaFoldDB" id="A0A0R1RR72"/>
<accession>A0A0R1RR72</accession>
<keyword evidence="1" id="KW-0812">Transmembrane</keyword>
<organism evidence="2 3">
    <name type="scientific">Latilactobacillus fuchuensis DSM 14340 = JCM 11249</name>
    <dbReference type="NCBI Taxonomy" id="1423747"/>
    <lineage>
        <taxon>Bacteria</taxon>
        <taxon>Bacillati</taxon>
        <taxon>Bacillota</taxon>
        <taxon>Bacilli</taxon>
        <taxon>Lactobacillales</taxon>
        <taxon>Lactobacillaceae</taxon>
        <taxon>Latilactobacillus</taxon>
    </lineage>
</organism>
<keyword evidence="1" id="KW-0472">Membrane</keyword>
<reference evidence="2 3" key="1">
    <citation type="journal article" date="2015" name="Genome Announc.">
        <title>Expanding the biotechnology potential of lactobacilli through comparative genomics of 213 strains and associated genera.</title>
        <authorList>
            <person name="Sun Z."/>
            <person name="Harris H.M."/>
            <person name="McCann A."/>
            <person name="Guo C."/>
            <person name="Argimon S."/>
            <person name="Zhang W."/>
            <person name="Yang X."/>
            <person name="Jeffery I.B."/>
            <person name="Cooney J.C."/>
            <person name="Kagawa T.F."/>
            <person name="Liu W."/>
            <person name="Song Y."/>
            <person name="Salvetti E."/>
            <person name="Wrobel A."/>
            <person name="Rasinkangas P."/>
            <person name="Parkhill J."/>
            <person name="Rea M.C."/>
            <person name="O'Sullivan O."/>
            <person name="Ritari J."/>
            <person name="Douillard F.P."/>
            <person name="Paul Ross R."/>
            <person name="Yang R."/>
            <person name="Briner A.E."/>
            <person name="Felis G.E."/>
            <person name="de Vos W.M."/>
            <person name="Barrangou R."/>
            <person name="Klaenhammer T.R."/>
            <person name="Caufield P.W."/>
            <person name="Cui Y."/>
            <person name="Zhang H."/>
            <person name="O'Toole P.W."/>
        </authorList>
    </citation>
    <scope>NUCLEOTIDE SEQUENCE [LARGE SCALE GENOMIC DNA]</scope>
    <source>
        <strain evidence="2 3">DSM 14340</strain>
    </source>
</reference>
<dbReference type="InterPro" id="IPR016977">
    <property type="entry name" value="ComGF"/>
</dbReference>
<evidence type="ECO:0000256" key="1">
    <source>
        <dbReference type="SAM" id="Phobius"/>
    </source>
</evidence>
<dbReference type="Pfam" id="PF15980">
    <property type="entry name" value="ComGF"/>
    <property type="match status" value="1"/>
</dbReference>
<proteinExistence type="predicted"/>
<evidence type="ECO:0000313" key="3">
    <source>
        <dbReference type="Proteomes" id="UP000051264"/>
    </source>
</evidence>
<dbReference type="eggNOG" id="COG4940">
    <property type="taxonomic scope" value="Bacteria"/>
</dbReference>
<gene>
    <name evidence="2" type="ORF">FC69_GL000049</name>
</gene>